<reference evidence="1" key="1">
    <citation type="submission" date="2020-01" db="EMBL/GenBank/DDBJ databases">
        <authorList>
            <person name="Feng Z.H.Z."/>
        </authorList>
    </citation>
    <scope>NUCLEOTIDE SEQUENCE</scope>
    <source>
        <strain evidence="1">CBS107.38</strain>
    </source>
</reference>
<dbReference type="RefSeq" id="XP_038783022.1">
    <property type="nucleotide sequence ID" value="XM_038934220.1"/>
</dbReference>
<gene>
    <name evidence="1" type="ORF">GT037_009173</name>
</gene>
<comment type="caution">
    <text evidence="1">The sequence shown here is derived from an EMBL/GenBank/DDBJ whole genome shotgun (WGS) entry which is preliminary data.</text>
</comment>
<dbReference type="GeneID" id="62207398"/>
<evidence type="ECO:0000313" key="2">
    <source>
        <dbReference type="Proteomes" id="UP000596902"/>
    </source>
</evidence>
<accession>A0A8H7B0I6</accession>
<dbReference type="AlphaFoldDB" id="A0A8H7B0I6"/>
<evidence type="ECO:0000313" key="1">
    <source>
        <dbReference type="EMBL" id="KAF7672672.1"/>
    </source>
</evidence>
<keyword evidence="2" id="KW-1185">Reference proteome</keyword>
<protein>
    <submittedName>
        <fullName evidence="1">Uncharacterized protein</fullName>
    </submittedName>
</protein>
<dbReference type="EMBL" id="JAAABM010000015">
    <property type="protein sequence ID" value="KAF7672672.1"/>
    <property type="molecule type" value="Genomic_DNA"/>
</dbReference>
<proteinExistence type="predicted"/>
<dbReference type="Proteomes" id="UP000596902">
    <property type="component" value="Unassembled WGS sequence"/>
</dbReference>
<organism evidence="1 2">
    <name type="scientific">Alternaria burnsii</name>
    <dbReference type="NCBI Taxonomy" id="1187904"/>
    <lineage>
        <taxon>Eukaryota</taxon>
        <taxon>Fungi</taxon>
        <taxon>Dikarya</taxon>
        <taxon>Ascomycota</taxon>
        <taxon>Pezizomycotina</taxon>
        <taxon>Dothideomycetes</taxon>
        <taxon>Pleosporomycetidae</taxon>
        <taxon>Pleosporales</taxon>
        <taxon>Pleosporineae</taxon>
        <taxon>Pleosporaceae</taxon>
        <taxon>Alternaria</taxon>
        <taxon>Alternaria sect. Alternaria</taxon>
    </lineage>
</organism>
<reference evidence="1" key="2">
    <citation type="submission" date="2020-08" db="EMBL/GenBank/DDBJ databases">
        <title>Draft Genome Sequence of Cumin Blight Pathogen Alternaria burnsii.</title>
        <authorList>
            <person name="Feng Z."/>
        </authorList>
    </citation>
    <scope>NUCLEOTIDE SEQUENCE</scope>
    <source>
        <strain evidence="1">CBS107.38</strain>
    </source>
</reference>
<sequence>MSCYDTIQLNICFKSSSIVTTEITPPVTTQLKTQFETTTPQRLTINGIDMLLHLGQTAFASEAQSNTAALSSVRCATTKSMIPNTNLCVYRIMKRPQDASLNEHPSMTYLCCVIRRGRADPASMPQSGSPS</sequence>
<name>A0A8H7B0I6_9PLEO</name>